<dbReference type="AlphaFoldDB" id="A0A9P0E279"/>
<sequence length="62" mass="6622">MKVTEESSEGNHKIFGGNRTSSGRTQLGESMTTLTKSTGGSRGEGGRSFLAEALSKMVKYNH</sequence>
<feature type="compositionally biased region" description="Polar residues" evidence="1">
    <location>
        <begin position="18"/>
        <end position="38"/>
    </location>
</feature>
<evidence type="ECO:0000256" key="1">
    <source>
        <dbReference type="SAM" id="MobiDB-lite"/>
    </source>
</evidence>
<evidence type="ECO:0000313" key="3">
    <source>
        <dbReference type="Proteomes" id="UP001152798"/>
    </source>
</evidence>
<dbReference type="EMBL" id="OV725077">
    <property type="protein sequence ID" value="CAH1388660.1"/>
    <property type="molecule type" value="Genomic_DNA"/>
</dbReference>
<accession>A0A9P0E279</accession>
<evidence type="ECO:0000313" key="2">
    <source>
        <dbReference type="EMBL" id="CAH1388660.1"/>
    </source>
</evidence>
<dbReference type="Proteomes" id="UP001152798">
    <property type="component" value="Chromosome 1"/>
</dbReference>
<name>A0A9P0E279_NEZVI</name>
<feature type="non-terminal residue" evidence="2">
    <location>
        <position position="62"/>
    </location>
</feature>
<proteinExistence type="predicted"/>
<reference evidence="2" key="1">
    <citation type="submission" date="2022-01" db="EMBL/GenBank/DDBJ databases">
        <authorList>
            <person name="King R."/>
        </authorList>
    </citation>
    <scope>NUCLEOTIDE SEQUENCE</scope>
</reference>
<keyword evidence="3" id="KW-1185">Reference proteome</keyword>
<organism evidence="2 3">
    <name type="scientific">Nezara viridula</name>
    <name type="common">Southern green stink bug</name>
    <name type="synonym">Cimex viridulus</name>
    <dbReference type="NCBI Taxonomy" id="85310"/>
    <lineage>
        <taxon>Eukaryota</taxon>
        <taxon>Metazoa</taxon>
        <taxon>Ecdysozoa</taxon>
        <taxon>Arthropoda</taxon>
        <taxon>Hexapoda</taxon>
        <taxon>Insecta</taxon>
        <taxon>Pterygota</taxon>
        <taxon>Neoptera</taxon>
        <taxon>Paraneoptera</taxon>
        <taxon>Hemiptera</taxon>
        <taxon>Heteroptera</taxon>
        <taxon>Panheteroptera</taxon>
        <taxon>Pentatomomorpha</taxon>
        <taxon>Pentatomoidea</taxon>
        <taxon>Pentatomidae</taxon>
        <taxon>Pentatominae</taxon>
        <taxon>Nezara</taxon>
    </lineage>
</organism>
<protein>
    <submittedName>
        <fullName evidence="2">Uncharacterized protein</fullName>
    </submittedName>
</protein>
<gene>
    <name evidence="2" type="ORF">NEZAVI_LOCUS233</name>
</gene>
<feature type="region of interest" description="Disordered" evidence="1">
    <location>
        <begin position="1"/>
        <end position="47"/>
    </location>
</feature>